<keyword evidence="1" id="KW-0812">Transmembrane</keyword>
<keyword evidence="1" id="KW-1133">Transmembrane helix</keyword>
<dbReference type="Proteomes" id="UP000267606">
    <property type="component" value="Unassembled WGS sequence"/>
</dbReference>
<accession>A0A183I4L9</accession>
<evidence type="ECO:0000313" key="4">
    <source>
        <dbReference type="WBParaSite" id="OFLC_0001469201-mRNA-1"/>
    </source>
</evidence>
<dbReference type="AlphaFoldDB" id="A0A183I4L9"/>
<organism evidence="4">
    <name type="scientific">Onchocerca flexuosa</name>
    <dbReference type="NCBI Taxonomy" id="387005"/>
    <lineage>
        <taxon>Eukaryota</taxon>
        <taxon>Metazoa</taxon>
        <taxon>Ecdysozoa</taxon>
        <taxon>Nematoda</taxon>
        <taxon>Chromadorea</taxon>
        <taxon>Rhabditida</taxon>
        <taxon>Spirurina</taxon>
        <taxon>Spiruromorpha</taxon>
        <taxon>Filarioidea</taxon>
        <taxon>Onchocercidae</taxon>
        <taxon>Onchocerca</taxon>
    </lineage>
</organism>
<reference evidence="2 3" key="2">
    <citation type="submission" date="2018-11" db="EMBL/GenBank/DDBJ databases">
        <authorList>
            <consortium name="Pathogen Informatics"/>
        </authorList>
    </citation>
    <scope>NUCLEOTIDE SEQUENCE [LARGE SCALE GENOMIC DNA]</scope>
</reference>
<evidence type="ECO:0000313" key="3">
    <source>
        <dbReference type="Proteomes" id="UP000267606"/>
    </source>
</evidence>
<evidence type="ECO:0000313" key="2">
    <source>
        <dbReference type="EMBL" id="VDP18218.1"/>
    </source>
</evidence>
<keyword evidence="1" id="KW-0472">Membrane</keyword>
<sequence length="88" mass="9591">MNKDCGSFRPLAAVKRSRKMLGVLDTTKNSTVAGTSSAVYVGERLKATRTYIITFTNSKAIWMELVIFVISSGANLVVMYGAVFSTTF</sequence>
<proteinExistence type="predicted"/>
<gene>
    <name evidence="2" type="ORF">OFLC_LOCUS14681</name>
</gene>
<feature type="transmembrane region" description="Helical" evidence="1">
    <location>
        <begin position="61"/>
        <end position="83"/>
    </location>
</feature>
<name>A0A183I4L9_9BILA</name>
<evidence type="ECO:0000256" key="1">
    <source>
        <dbReference type="SAM" id="Phobius"/>
    </source>
</evidence>
<dbReference type="WBParaSite" id="OFLC_0001469201-mRNA-1">
    <property type="protein sequence ID" value="OFLC_0001469201-mRNA-1"/>
    <property type="gene ID" value="OFLC_0001469201"/>
</dbReference>
<dbReference type="STRING" id="387005.A0A183I4L9"/>
<keyword evidence="3" id="KW-1185">Reference proteome</keyword>
<dbReference type="EMBL" id="UZAJ01041080">
    <property type="protein sequence ID" value="VDP18218.1"/>
    <property type="molecule type" value="Genomic_DNA"/>
</dbReference>
<protein>
    <submittedName>
        <fullName evidence="4">CNNM transmembrane domain-containing protein</fullName>
    </submittedName>
</protein>
<reference evidence="4" key="1">
    <citation type="submission" date="2016-06" db="UniProtKB">
        <authorList>
            <consortium name="WormBaseParasite"/>
        </authorList>
    </citation>
    <scope>IDENTIFICATION</scope>
</reference>